<evidence type="ECO:0000313" key="2">
    <source>
        <dbReference type="EMBL" id="PJJ45759.1"/>
    </source>
</evidence>
<dbReference type="InterPro" id="IPR032710">
    <property type="entry name" value="NTF2-like_dom_sf"/>
</dbReference>
<dbReference type="Gene3D" id="3.10.450.50">
    <property type="match status" value="1"/>
</dbReference>
<sequence length="168" mass="18793">MPVCDSTDISRFKSCDLWLTGFRAALGAYAETVKNASQTVCACRVLDAAKLSYENCCKPLHDGREDGSVLPETAEQLMRSRYSAFVLGLERYLLATWHESTRPKELGLDAQLRWRGLEIISTRAGGATASRGVVEFAAHYRDGRHEAQQHEVSTFVKQEGAWYYLDAL</sequence>
<name>A0ABX4N1T9_9MICC</name>
<evidence type="ECO:0000313" key="3">
    <source>
        <dbReference type="Proteomes" id="UP000229263"/>
    </source>
</evidence>
<reference evidence="2 3" key="1">
    <citation type="submission" date="2017-11" db="EMBL/GenBank/DDBJ databases">
        <title>Sequencing the genomes of 1000 actinobacteria strains.</title>
        <authorList>
            <person name="Klenk H.-P."/>
        </authorList>
    </citation>
    <scope>NUCLEOTIDE SEQUENCE [LARGE SCALE GENOMIC DNA]</scope>
    <source>
        <strain evidence="2 3">DSM 12798</strain>
    </source>
</reference>
<comment type="caution">
    <text evidence="2">The sequence shown here is derived from an EMBL/GenBank/DDBJ whole genome shotgun (WGS) entry which is preliminary data.</text>
</comment>
<dbReference type="PANTHER" id="PTHR33747:SF1">
    <property type="entry name" value="ADENYLATE CYCLASE-ASSOCIATED CAP C-TERMINAL DOMAIN-CONTAINING PROTEIN"/>
    <property type="match status" value="1"/>
</dbReference>
<feature type="domain" description="YchJ-like middle NTF2-like" evidence="1">
    <location>
        <begin position="73"/>
        <end position="167"/>
    </location>
</feature>
<proteinExistence type="predicted"/>
<accession>A0ABX4N1T9</accession>
<keyword evidence="3" id="KW-1185">Reference proteome</keyword>
<dbReference type="EMBL" id="PGEY01000001">
    <property type="protein sequence ID" value="PJJ45759.1"/>
    <property type="molecule type" value="Genomic_DNA"/>
</dbReference>
<dbReference type="PANTHER" id="PTHR33747">
    <property type="entry name" value="UPF0225 PROTEIN SCO1677"/>
    <property type="match status" value="1"/>
</dbReference>
<protein>
    <submittedName>
        <fullName evidence="2">SEC-C motif-containing protein</fullName>
    </submittedName>
</protein>
<dbReference type="Proteomes" id="UP000229263">
    <property type="component" value="Unassembled WGS sequence"/>
</dbReference>
<dbReference type="SUPFAM" id="SSF54427">
    <property type="entry name" value="NTF2-like"/>
    <property type="match status" value="1"/>
</dbReference>
<organism evidence="2 3">
    <name type="scientific">Glutamicibacter mysorens</name>
    <dbReference type="NCBI Taxonomy" id="257984"/>
    <lineage>
        <taxon>Bacteria</taxon>
        <taxon>Bacillati</taxon>
        <taxon>Actinomycetota</taxon>
        <taxon>Actinomycetes</taxon>
        <taxon>Micrococcales</taxon>
        <taxon>Micrococcaceae</taxon>
        <taxon>Glutamicibacter</taxon>
    </lineage>
</organism>
<gene>
    <name evidence="2" type="ORF">ATK23_3054</name>
</gene>
<dbReference type="InterPro" id="IPR048469">
    <property type="entry name" value="YchJ-like_M"/>
</dbReference>
<evidence type="ECO:0000259" key="1">
    <source>
        <dbReference type="Pfam" id="PF17775"/>
    </source>
</evidence>
<dbReference type="Pfam" id="PF17775">
    <property type="entry name" value="YchJ_M-like"/>
    <property type="match status" value="1"/>
</dbReference>